<dbReference type="EMBL" id="PXOG01000202">
    <property type="protein sequence ID" value="RGP67530.1"/>
    <property type="molecule type" value="Genomic_DNA"/>
</dbReference>
<organism evidence="1 2">
    <name type="scientific">Fusarium longipes</name>
    <dbReference type="NCBI Taxonomy" id="694270"/>
    <lineage>
        <taxon>Eukaryota</taxon>
        <taxon>Fungi</taxon>
        <taxon>Dikarya</taxon>
        <taxon>Ascomycota</taxon>
        <taxon>Pezizomycotina</taxon>
        <taxon>Sordariomycetes</taxon>
        <taxon>Hypocreomycetidae</taxon>
        <taxon>Hypocreales</taxon>
        <taxon>Nectriaceae</taxon>
        <taxon>Fusarium</taxon>
    </lineage>
</organism>
<evidence type="ECO:0000313" key="1">
    <source>
        <dbReference type="EMBL" id="RGP67530.1"/>
    </source>
</evidence>
<sequence length="149" mass="17726">MSIFYLLTHDIEDPDRNIRVMSQSMLPYLLGTLAFLIYVCSRNSAVPTGSSPRRRASEQFEFSEATYEEKVIYLMTQMRWWDYYCGLWLMNLVVNVTIAWQTRYWPCRISMTYVIAYIAYNYFMSMAFALAEIQLPSLWDMLTDGHRMK</sequence>
<protein>
    <submittedName>
        <fullName evidence="1">Uncharacterized protein</fullName>
    </submittedName>
</protein>
<accession>A0A395S591</accession>
<dbReference type="Proteomes" id="UP000266234">
    <property type="component" value="Unassembled WGS sequence"/>
</dbReference>
<name>A0A395S591_9HYPO</name>
<dbReference type="OrthoDB" id="5022740at2759"/>
<dbReference type="AlphaFoldDB" id="A0A395S591"/>
<gene>
    <name evidence="1" type="ORF">FLONG3_8456</name>
</gene>
<reference evidence="1 2" key="1">
    <citation type="journal article" date="2018" name="PLoS Pathog.">
        <title>Evolution of structural diversity of trichothecenes, a family of toxins produced by plant pathogenic and entomopathogenic fungi.</title>
        <authorList>
            <person name="Proctor R.H."/>
            <person name="McCormick S.P."/>
            <person name="Kim H.S."/>
            <person name="Cardoza R.E."/>
            <person name="Stanley A.M."/>
            <person name="Lindo L."/>
            <person name="Kelly A."/>
            <person name="Brown D.W."/>
            <person name="Lee T."/>
            <person name="Vaughan M.M."/>
            <person name="Alexander N.J."/>
            <person name="Busman M."/>
            <person name="Gutierrez S."/>
        </authorList>
    </citation>
    <scope>NUCLEOTIDE SEQUENCE [LARGE SCALE GENOMIC DNA]</scope>
    <source>
        <strain evidence="1 2">NRRL 20695</strain>
    </source>
</reference>
<keyword evidence="2" id="KW-1185">Reference proteome</keyword>
<evidence type="ECO:0000313" key="2">
    <source>
        <dbReference type="Proteomes" id="UP000266234"/>
    </source>
</evidence>
<comment type="caution">
    <text evidence="1">The sequence shown here is derived from an EMBL/GenBank/DDBJ whole genome shotgun (WGS) entry which is preliminary data.</text>
</comment>
<proteinExistence type="predicted"/>